<feature type="transmembrane region" description="Helical" evidence="13">
    <location>
        <begin position="292"/>
        <end position="318"/>
    </location>
</feature>
<feature type="transmembrane region" description="Helical" evidence="13">
    <location>
        <begin position="854"/>
        <end position="873"/>
    </location>
</feature>
<dbReference type="GO" id="GO:0006883">
    <property type="term" value="P:intracellular sodium ion homeostasis"/>
    <property type="evidence" value="ECO:0007669"/>
    <property type="project" value="TreeGrafter"/>
</dbReference>
<dbReference type="InterPro" id="IPR023298">
    <property type="entry name" value="ATPase_P-typ_TM_dom_sf"/>
</dbReference>
<dbReference type="FunFam" id="2.70.150.10:FF:000160">
    <property type="entry name" value="Sarcoplasmic/endoplasmic reticulum calcium ATPase 1"/>
    <property type="match status" value="1"/>
</dbReference>
<feature type="transmembrane region" description="Helical" evidence="13">
    <location>
        <begin position="742"/>
        <end position="763"/>
    </location>
</feature>
<dbReference type="PANTHER" id="PTHR43294:SF21">
    <property type="entry name" value="CATION TRANSPORTING ATPASE"/>
    <property type="match status" value="1"/>
</dbReference>
<dbReference type="SFLD" id="SFLDF00027">
    <property type="entry name" value="p-type_atpase"/>
    <property type="match status" value="1"/>
</dbReference>
<dbReference type="EMBL" id="RCNT01000004">
    <property type="protein sequence ID" value="RMA42331.1"/>
    <property type="molecule type" value="Genomic_DNA"/>
</dbReference>
<dbReference type="GO" id="GO:0005391">
    <property type="term" value="F:P-type sodium:potassium-exchanging transporter activity"/>
    <property type="evidence" value="ECO:0007669"/>
    <property type="project" value="TreeGrafter"/>
</dbReference>
<dbReference type="PANTHER" id="PTHR43294">
    <property type="entry name" value="SODIUM/POTASSIUM-TRANSPORTING ATPASE SUBUNIT ALPHA"/>
    <property type="match status" value="1"/>
</dbReference>
<dbReference type="InterPro" id="IPR050510">
    <property type="entry name" value="Cation_transp_ATPase_P-type"/>
</dbReference>
<evidence type="ECO:0000256" key="7">
    <source>
        <dbReference type="ARBA" id="ARBA00022840"/>
    </source>
</evidence>
<keyword evidence="4" id="KW-0597">Phosphoprotein</keyword>
<dbReference type="Gene3D" id="2.70.150.10">
    <property type="entry name" value="Calcium-transporting ATPase, cytoplasmic transduction domain A"/>
    <property type="match status" value="1"/>
</dbReference>
<comment type="similarity">
    <text evidence="2">Belongs to the cation transport ATPase (P-type) (TC 3.A.3) family. Type IIA subfamily.</text>
</comment>
<dbReference type="Gene3D" id="1.20.1110.10">
    <property type="entry name" value="Calcium-transporting ATPase, transmembrane domain"/>
    <property type="match status" value="1"/>
</dbReference>
<dbReference type="Proteomes" id="UP000281343">
    <property type="component" value="Unassembled WGS sequence"/>
</dbReference>
<reference evidence="15 16" key="1">
    <citation type="submission" date="2018-10" db="EMBL/GenBank/DDBJ databases">
        <authorList>
            <person name="Jung H.S."/>
            <person name="Jeon C.O."/>
        </authorList>
    </citation>
    <scope>NUCLEOTIDE SEQUENCE [LARGE SCALE GENOMIC DNA]</scope>
    <source>
        <strain evidence="15 16">MA-7-27</strain>
    </source>
</reference>
<dbReference type="InterPro" id="IPR036412">
    <property type="entry name" value="HAD-like_sf"/>
</dbReference>
<dbReference type="Pfam" id="PF00690">
    <property type="entry name" value="Cation_ATPase_N"/>
    <property type="match status" value="1"/>
</dbReference>
<sequence length="932" mass="98357">MTEHPARIAADASPVESHPAPAPTAWHSRPVERVQGEMKTGSAGLSVAEAADRLESHGPNRLPESAQAGPIARFLRQFRNLLIYVLLAAAAVTAALGHLVDTGVILAVVLVNAVIGYVQEGRAERALSAIRDMLAPEARALRGGRRVSVPAEQLVPGDMVLLEPGDRVPADLRITAAYGLRIQEAVLTGESVAVEKAPDPVAEDATLGDRRSMAFSGALVAAGGGRGIVVATGAETEIGRISGLLETVETTSTPLLRQMEGFARTVTFAILVVAALILVFGYFVSGMSFSDIFMAVVGLSVAAIPEGLPAILTVTLAIGVQGMAERRAIVRRLPAIEALGSVSVICSDKTGTLTKNEMTVASVVTARRMYQVTGAGYAPHGGITFEGRDVDVSAHPLLSDLARGAILCNDAEVSESDGIWSANGDPMEGALVTFGWKAGQDPDALRQSNPQTDAIPFDARHRFMASLHHDHEGGAAIHVKGAPERIIAMCATQHGEEDGGQPLDAAYWHARAHEIAAEGQRVLAIATQSANPEKQTLSFDDVDGDLTLLGLVGLIDPPRDEAVAAVAECRAAGIRVKMITGDHAGTALAIARRLGLENSDEVLTGGEIDGLDTDALRTAAERVDVFARTSPEHKLRLVEALQAGGAAVAMTGDGVNDAPALKRADIGVAMGRTGTEAAKEAAEIVLADDNFATIAAAVRAGRTVYDNLKKAIVFLLPVNGGEALALILALLLGLTLPITPVQILWVNMVSSVVLAMALAFEGAEPDIMRRPPRPADEPILSRFVLWRVGFVSLLFCAGIFGMFTLAQSRGATLEEARTIAVNTLVVMEIFYLFSVRFLNTTSLSIRAILGTRPVLIAIVAVTALQFAFTYAPFMEAFFDTRPLSLSQGLMVVAVGPVLLLVLEIEKRALKAWRARQRPPAPGARASSPPRRT</sequence>
<dbReference type="InterPro" id="IPR023299">
    <property type="entry name" value="ATPase_P-typ_cyto_dom_N"/>
</dbReference>
<evidence type="ECO:0000256" key="5">
    <source>
        <dbReference type="ARBA" id="ARBA00022692"/>
    </source>
</evidence>
<proteinExistence type="inferred from homology"/>
<dbReference type="InterPro" id="IPR006068">
    <property type="entry name" value="ATPase_P-typ_cation-transptr_C"/>
</dbReference>
<evidence type="ECO:0000256" key="2">
    <source>
        <dbReference type="ARBA" id="ARBA00005675"/>
    </source>
</evidence>
<feature type="domain" description="Cation-transporting P-type ATPase N-terminal" evidence="14">
    <location>
        <begin position="25"/>
        <end position="98"/>
    </location>
</feature>
<feature type="transmembrane region" description="Helical" evidence="13">
    <location>
        <begin position="103"/>
        <end position="119"/>
    </location>
</feature>
<dbReference type="InterPro" id="IPR044492">
    <property type="entry name" value="P_typ_ATPase_HD_dom"/>
</dbReference>
<dbReference type="GO" id="GO:1902600">
    <property type="term" value="P:proton transmembrane transport"/>
    <property type="evidence" value="ECO:0007669"/>
    <property type="project" value="TreeGrafter"/>
</dbReference>
<dbReference type="OrthoDB" id="9807843at2"/>
<dbReference type="GO" id="GO:0016887">
    <property type="term" value="F:ATP hydrolysis activity"/>
    <property type="evidence" value="ECO:0007669"/>
    <property type="project" value="InterPro"/>
</dbReference>
<evidence type="ECO:0000256" key="12">
    <source>
        <dbReference type="SAM" id="MobiDB-lite"/>
    </source>
</evidence>
<dbReference type="Pfam" id="PF00122">
    <property type="entry name" value="E1-E2_ATPase"/>
    <property type="match status" value="1"/>
</dbReference>
<feature type="transmembrane region" description="Helical" evidence="13">
    <location>
        <begin position="784"/>
        <end position="804"/>
    </location>
</feature>
<feature type="transmembrane region" description="Helical" evidence="13">
    <location>
        <begin position="712"/>
        <end position="736"/>
    </location>
</feature>
<dbReference type="InterPro" id="IPR008250">
    <property type="entry name" value="ATPase_P-typ_transduc_dom_A_sf"/>
</dbReference>
<protein>
    <submittedName>
        <fullName evidence="15">Cation-transporting P-type ATPase</fullName>
    </submittedName>
</protein>
<evidence type="ECO:0000256" key="9">
    <source>
        <dbReference type="ARBA" id="ARBA00022967"/>
    </source>
</evidence>
<keyword evidence="3" id="KW-1003">Cell membrane</keyword>
<dbReference type="PROSITE" id="PS00154">
    <property type="entry name" value="ATPASE_E1_E2"/>
    <property type="match status" value="1"/>
</dbReference>
<dbReference type="SFLD" id="SFLDG00002">
    <property type="entry name" value="C1.7:_P-type_atpase_like"/>
    <property type="match status" value="1"/>
</dbReference>
<dbReference type="SMART" id="SM00831">
    <property type="entry name" value="Cation_ATPase_N"/>
    <property type="match status" value="1"/>
</dbReference>
<evidence type="ECO:0000256" key="13">
    <source>
        <dbReference type="SAM" id="Phobius"/>
    </source>
</evidence>
<keyword evidence="10 13" id="KW-1133">Transmembrane helix</keyword>
<dbReference type="PRINTS" id="PR00120">
    <property type="entry name" value="HATPASE"/>
</dbReference>
<comment type="subcellular location">
    <subcellularLocation>
        <location evidence="1">Cell membrane</location>
        <topology evidence="1">Multi-pass membrane protein</topology>
    </subcellularLocation>
</comment>
<organism evidence="15 16">
    <name type="scientific">Rhodophyticola porphyridii</name>
    <dbReference type="NCBI Taxonomy" id="1852017"/>
    <lineage>
        <taxon>Bacteria</taxon>
        <taxon>Pseudomonadati</taxon>
        <taxon>Pseudomonadota</taxon>
        <taxon>Alphaproteobacteria</taxon>
        <taxon>Rhodobacterales</taxon>
        <taxon>Roseobacteraceae</taxon>
        <taxon>Rhodophyticola</taxon>
    </lineage>
</organism>
<dbReference type="FunFam" id="3.40.50.1000:FF:000028">
    <property type="entry name" value="Calcium-transporting P-type ATPase, putative"/>
    <property type="match status" value="1"/>
</dbReference>
<dbReference type="InterPro" id="IPR004014">
    <property type="entry name" value="ATPase_P-typ_cation-transptr_N"/>
</dbReference>
<dbReference type="GO" id="GO:0005524">
    <property type="term" value="F:ATP binding"/>
    <property type="evidence" value="ECO:0007669"/>
    <property type="project" value="UniProtKB-KW"/>
</dbReference>
<evidence type="ECO:0000256" key="10">
    <source>
        <dbReference type="ARBA" id="ARBA00022989"/>
    </source>
</evidence>
<feature type="region of interest" description="Disordered" evidence="12">
    <location>
        <begin position="1"/>
        <end position="30"/>
    </location>
</feature>
<dbReference type="FunFam" id="3.40.50.1000:FF:000001">
    <property type="entry name" value="Phospholipid-transporting ATPase IC"/>
    <property type="match status" value="1"/>
</dbReference>
<dbReference type="GO" id="GO:0005886">
    <property type="term" value="C:plasma membrane"/>
    <property type="evidence" value="ECO:0007669"/>
    <property type="project" value="UniProtKB-SubCell"/>
</dbReference>
<name>A0A3L9Y0E4_9RHOB</name>
<keyword evidence="8" id="KW-0460">Magnesium</keyword>
<dbReference type="Pfam" id="PF13246">
    <property type="entry name" value="Cation_ATPase"/>
    <property type="match status" value="1"/>
</dbReference>
<feature type="transmembrane region" description="Helical" evidence="13">
    <location>
        <begin position="816"/>
        <end position="833"/>
    </location>
</feature>
<keyword evidence="11 13" id="KW-0472">Membrane</keyword>
<dbReference type="SUPFAM" id="SSF81660">
    <property type="entry name" value="Metal cation-transporting ATPase, ATP-binding domain N"/>
    <property type="match status" value="1"/>
</dbReference>
<feature type="transmembrane region" description="Helical" evidence="13">
    <location>
        <begin position="266"/>
        <end position="286"/>
    </location>
</feature>
<evidence type="ECO:0000256" key="3">
    <source>
        <dbReference type="ARBA" id="ARBA00022475"/>
    </source>
</evidence>
<evidence type="ECO:0000313" key="15">
    <source>
        <dbReference type="EMBL" id="RMA42331.1"/>
    </source>
</evidence>
<dbReference type="Gene3D" id="3.40.50.1000">
    <property type="entry name" value="HAD superfamily/HAD-like"/>
    <property type="match status" value="1"/>
</dbReference>
<keyword evidence="6" id="KW-0547">Nucleotide-binding</keyword>
<dbReference type="AlphaFoldDB" id="A0A3L9Y0E4"/>
<dbReference type="InterPro" id="IPR059000">
    <property type="entry name" value="ATPase_P-type_domA"/>
</dbReference>
<dbReference type="GO" id="GO:0036376">
    <property type="term" value="P:sodium ion export across plasma membrane"/>
    <property type="evidence" value="ECO:0007669"/>
    <property type="project" value="TreeGrafter"/>
</dbReference>
<keyword evidence="16" id="KW-1185">Reference proteome</keyword>
<evidence type="ECO:0000256" key="6">
    <source>
        <dbReference type="ARBA" id="ARBA00022741"/>
    </source>
</evidence>
<dbReference type="SUPFAM" id="SSF56784">
    <property type="entry name" value="HAD-like"/>
    <property type="match status" value="1"/>
</dbReference>
<evidence type="ECO:0000256" key="8">
    <source>
        <dbReference type="ARBA" id="ARBA00022842"/>
    </source>
</evidence>
<accession>A0A3L9Y0E4</accession>
<keyword evidence="5 13" id="KW-0812">Transmembrane</keyword>
<gene>
    <name evidence="15" type="ORF">D9R08_09485</name>
</gene>
<dbReference type="InterPro" id="IPR023214">
    <property type="entry name" value="HAD_sf"/>
</dbReference>
<dbReference type="InterPro" id="IPR001757">
    <property type="entry name" value="P_typ_ATPase"/>
</dbReference>
<dbReference type="NCBIfam" id="TIGR01494">
    <property type="entry name" value="ATPase_P-type"/>
    <property type="match status" value="2"/>
</dbReference>
<feature type="transmembrane region" description="Helical" evidence="13">
    <location>
        <begin position="81"/>
        <end position="97"/>
    </location>
</feature>
<dbReference type="Pfam" id="PF08282">
    <property type="entry name" value="Hydrolase_3"/>
    <property type="match status" value="1"/>
</dbReference>
<dbReference type="Pfam" id="PF00689">
    <property type="entry name" value="Cation_ATPase_C"/>
    <property type="match status" value="1"/>
</dbReference>
<dbReference type="PRINTS" id="PR00119">
    <property type="entry name" value="CATATPASE"/>
</dbReference>
<evidence type="ECO:0000259" key="14">
    <source>
        <dbReference type="SMART" id="SM00831"/>
    </source>
</evidence>
<dbReference type="GO" id="GO:1990573">
    <property type="term" value="P:potassium ion import across plasma membrane"/>
    <property type="evidence" value="ECO:0007669"/>
    <property type="project" value="TreeGrafter"/>
</dbReference>
<dbReference type="GO" id="GO:0030007">
    <property type="term" value="P:intracellular potassium ion homeostasis"/>
    <property type="evidence" value="ECO:0007669"/>
    <property type="project" value="TreeGrafter"/>
</dbReference>
<evidence type="ECO:0000256" key="11">
    <source>
        <dbReference type="ARBA" id="ARBA00023136"/>
    </source>
</evidence>
<evidence type="ECO:0000256" key="1">
    <source>
        <dbReference type="ARBA" id="ARBA00004651"/>
    </source>
</evidence>
<dbReference type="CDD" id="cd02080">
    <property type="entry name" value="P-type_ATPase_cation"/>
    <property type="match status" value="1"/>
</dbReference>
<dbReference type="InterPro" id="IPR018303">
    <property type="entry name" value="ATPase_P-typ_P_site"/>
</dbReference>
<dbReference type="SFLD" id="SFLDS00003">
    <property type="entry name" value="Haloacid_Dehalogenase"/>
    <property type="match status" value="1"/>
</dbReference>
<keyword evidence="7" id="KW-0067">ATP-binding</keyword>
<evidence type="ECO:0000313" key="16">
    <source>
        <dbReference type="Proteomes" id="UP000281343"/>
    </source>
</evidence>
<comment type="caution">
    <text evidence="15">The sequence shown here is derived from an EMBL/GenBank/DDBJ whole genome shotgun (WGS) entry which is preliminary data.</text>
</comment>
<feature type="transmembrane region" description="Helical" evidence="13">
    <location>
        <begin position="885"/>
        <end position="904"/>
    </location>
</feature>
<dbReference type="RefSeq" id="WP_121897811.1">
    <property type="nucleotide sequence ID" value="NZ_RCNT01000004.1"/>
</dbReference>
<dbReference type="Gene3D" id="3.40.1110.10">
    <property type="entry name" value="Calcium-transporting ATPase, cytoplasmic domain N"/>
    <property type="match status" value="1"/>
</dbReference>
<evidence type="ECO:0000256" key="4">
    <source>
        <dbReference type="ARBA" id="ARBA00022553"/>
    </source>
</evidence>
<dbReference type="SUPFAM" id="SSF81665">
    <property type="entry name" value="Calcium ATPase, transmembrane domain M"/>
    <property type="match status" value="1"/>
</dbReference>
<dbReference type="SUPFAM" id="SSF81653">
    <property type="entry name" value="Calcium ATPase, transduction domain A"/>
    <property type="match status" value="1"/>
</dbReference>
<keyword evidence="9" id="KW-1278">Translocase</keyword>